<dbReference type="Proteomes" id="UP000091918">
    <property type="component" value="Unassembled WGS sequence"/>
</dbReference>
<feature type="transmembrane region" description="Helical" evidence="2">
    <location>
        <begin position="118"/>
        <end position="142"/>
    </location>
</feature>
<accession>A0A1B7NUV8</accession>
<evidence type="ECO:0000313" key="3">
    <source>
        <dbReference type="EMBL" id="OAX80427.1"/>
    </source>
</evidence>
<comment type="caution">
    <text evidence="3">The sequence shown here is derived from an EMBL/GenBank/DDBJ whole genome shotgun (WGS) entry which is preliminary data.</text>
</comment>
<keyword evidence="2" id="KW-0812">Transmembrane</keyword>
<feature type="compositionally biased region" description="Basic and acidic residues" evidence="1">
    <location>
        <begin position="80"/>
        <end position="94"/>
    </location>
</feature>
<evidence type="ECO:0000256" key="1">
    <source>
        <dbReference type="SAM" id="MobiDB-lite"/>
    </source>
</evidence>
<name>A0A1B7NUV8_9EURO</name>
<organism evidence="3 4">
    <name type="scientific">Emergomyces africanus</name>
    <dbReference type="NCBI Taxonomy" id="1955775"/>
    <lineage>
        <taxon>Eukaryota</taxon>
        <taxon>Fungi</taxon>
        <taxon>Dikarya</taxon>
        <taxon>Ascomycota</taxon>
        <taxon>Pezizomycotina</taxon>
        <taxon>Eurotiomycetes</taxon>
        <taxon>Eurotiomycetidae</taxon>
        <taxon>Onygenales</taxon>
        <taxon>Ajellomycetaceae</taxon>
        <taxon>Emergomyces</taxon>
    </lineage>
</organism>
<proteinExistence type="predicted"/>
<feature type="region of interest" description="Disordered" evidence="1">
    <location>
        <begin position="61"/>
        <end position="101"/>
    </location>
</feature>
<dbReference type="EMBL" id="LGUA01000704">
    <property type="protein sequence ID" value="OAX80427.1"/>
    <property type="molecule type" value="Genomic_DNA"/>
</dbReference>
<keyword evidence="2" id="KW-0472">Membrane</keyword>
<dbReference type="AlphaFoldDB" id="A0A1B7NUV8"/>
<reference evidence="3 4" key="1">
    <citation type="submission" date="2015-07" db="EMBL/GenBank/DDBJ databases">
        <title>Emmonsia species relationships and genome sequence.</title>
        <authorList>
            <person name="Cuomo C.A."/>
            <person name="Schwartz I.S."/>
            <person name="Kenyon C."/>
            <person name="de Hoog G.S."/>
            <person name="Govender N.P."/>
            <person name="Botha A."/>
            <person name="Moreno L."/>
            <person name="de Vries M."/>
            <person name="Munoz J.F."/>
            <person name="Stielow J.B."/>
        </authorList>
    </citation>
    <scope>NUCLEOTIDE SEQUENCE [LARGE SCALE GENOMIC DNA]</scope>
    <source>
        <strain evidence="3 4">CBS 136260</strain>
    </source>
</reference>
<keyword evidence="2" id="KW-1133">Transmembrane helix</keyword>
<sequence>MRPPPSSLIHKLNNKLISSSKTPPLRIHPRTLRAFPHSLTTSPILPTTRIRASFSTTLCSFLPNSSSRQPQATGNKQRSQQHDVKKKHDQEDTGKSGNPEFPTFSFEGLGLSRNMKMVVLGFVGVLGTIETWFWCQAIWTWWKGGAEEVQR</sequence>
<keyword evidence="4" id="KW-1185">Reference proteome</keyword>
<feature type="compositionally biased region" description="Polar residues" evidence="1">
    <location>
        <begin position="61"/>
        <end position="78"/>
    </location>
</feature>
<protein>
    <submittedName>
        <fullName evidence="3">Uncharacterized protein</fullName>
    </submittedName>
</protein>
<evidence type="ECO:0000313" key="4">
    <source>
        <dbReference type="Proteomes" id="UP000091918"/>
    </source>
</evidence>
<gene>
    <name evidence="3" type="ORF">ACJ72_05239</name>
</gene>
<dbReference type="OrthoDB" id="5231661at2759"/>
<evidence type="ECO:0000256" key="2">
    <source>
        <dbReference type="SAM" id="Phobius"/>
    </source>
</evidence>